<dbReference type="InterPro" id="IPR016193">
    <property type="entry name" value="Cytidine_deaminase-like"/>
</dbReference>
<dbReference type="InterPro" id="IPR002125">
    <property type="entry name" value="CMP_dCMP_dom"/>
</dbReference>
<sequence>MTPQPTRETHLAHLSQALDLARLSPPKPTNFRVGCVIVSYGPDGPADGGGQILSTGYTLELEGNTHAEQCALTKLARQHSLDDESRLHELDVLSAERNVTLYTTLEPCGLRLSGNKPCVERIIDTRRNGGGVTKVIFGAREPGTFVKDSKSLQRLDEEGVPWEYIPGLEEEILNVAMEGHEKKQEKQGTNVDDITPEEKERQEALPRNPKKRMMETV</sequence>
<evidence type="ECO:0000259" key="2">
    <source>
        <dbReference type="PROSITE" id="PS51747"/>
    </source>
</evidence>
<dbReference type="SUPFAM" id="SSF53927">
    <property type="entry name" value="Cytidine deaminase-like"/>
    <property type="match status" value="1"/>
</dbReference>
<evidence type="ECO:0000256" key="1">
    <source>
        <dbReference type="SAM" id="MobiDB-lite"/>
    </source>
</evidence>
<dbReference type="AlphaFoldDB" id="A0AAV9PT37"/>
<comment type="caution">
    <text evidence="3">The sequence shown here is derived from an EMBL/GenBank/DDBJ whole genome shotgun (WGS) entry which is preliminary data.</text>
</comment>
<feature type="region of interest" description="Disordered" evidence="1">
    <location>
        <begin position="179"/>
        <end position="217"/>
    </location>
</feature>
<keyword evidence="4" id="KW-1185">Reference proteome</keyword>
<reference evidence="3 4" key="1">
    <citation type="submission" date="2023-06" db="EMBL/GenBank/DDBJ databases">
        <title>Black Yeasts Isolated from many extreme environments.</title>
        <authorList>
            <person name="Coleine C."/>
            <person name="Stajich J.E."/>
            <person name="Selbmann L."/>
        </authorList>
    </citation>
    <scope>NUCLEOTIDE SEQUENCE [LARGE SCALE GENOMIC DNA]</scope>
    <source>
        <strain evidence="3 4">CCFEE 5887</strain>
    </source>
</reference>
<accession>A0AAV9PT37</accession>
<name>A0AAV9PT37_9PEZI</name>
<feature type="domain" description="CMP/dCMP-type deaminase" evidence="2">
    <location>
        <begin position="8"/>
        <end position="162"/>
    </location>
</feature>
<evidence type="ECO:0000313" key="3">
    <source>
        <dbReference type="EMBL" id="KAK5528646.1"/>
    </source>
</evidence>
<proteinExistence type="predicted"/>
<dbReference type="Gene3D" id="3.40.140.10">
    <property type="entry name" value="Cytidine Deaminase, domain 2"/>
    <property type="match status" value="1"/>
</dbReference>
<organism evidence="3 4">
    <name type="scientific">Vermiconidia calcicola</name>
    <dbReference type="NCBI Taxonomy" id="1690605"/>
    <lineage>
        <taxon>Eukaryota</taxon>
        <taxon>Fungi</taxon>
        <taxon>Dikarya</taxon>
        <taxon>Ascomycota</taxon>
        <taxon>Pezizomycotina</taxon>
        <taxon>Dothideomycetes</taxon>
        <taxon>Dothideomycetidae</taxon>
        <taxon>Mycosphaerellales</taxon>
        <taxon>Extremaceae</taxon>
        <taxon>Vermiconidia</taxon>
    </lineage>
</organism>
<dbReference type="PROSITE" id="PS51747">
    <property type="entry name" value="CYT_DCMP_DEAMINASES_2"/>
    <property type="match status" value="1"/>
</dbReference>
<dbReference type="Pfam" id="PF18785">
    <property type="entry name" value="Inv-AAD"/>
    <property type="match status" value="1"/>
</dbReference>
<protein>
    <recommendedName>
        <fullName evidence="2">CMP/dCMP-type deaminase domain-containing protein</fullName>
    </recommendedName>
</protein>
<gene>
    <name evidence="3" type="ORF">LTR25_010259</name>
</gene>
<dbReference type="EMBL" id="JAXLQG010000025">
    <property type="protein sequence ID" value="KAK5528646.1"/>
    <property type="molecule type" value="Genomic_DNA"/>
</dbReference>
<evidence type="ECO:0000313" key="4">
    <source>
        <dbReference type="Proteomes" id="UP001345827"/>
    </source>
</evidence>
<dbReference type="Proteomes" id="UP001345827">
    <property type="component" value="Unassembled WGS sequence"/>
</dbReference>
<dbReference type="GO" id="GO:0003824">
    <property type="term" value="F:catalytic activity"/>
    <property type="evidence" value="ECO:0007669"/>
    <property type="project" value="InterPro"/>
</dbReference>
<dbReference type="GO" id="GO:0006139">
    <property type="term" value="P:nucleobase-containing compound metabolic process"/>
    <property type="evidence" value="ECO:0007669"/>
    <property type="project" value="UniProtKB-ARBA"/>
</dbReference>